<dbReference type="AlphaFoldDB" id="A0A2S8JB95"/>
<dbReference type="Proteomes" id="UP000239290">
    <property type="component" value="Unassembled WGS sequence"/>
</dbReference>
<evidence type="ECO:0000313" key="3">
    <source>
        <dbReference type="Proteomes" id="UP000239290"/>
    </source>
</evidence>
<protein>
    <submittedName>
        <fullName evidence="2">Uncharacterized protein</fullName>
    </submittedName>
</protein>
<reference evidence="3" key="1">
    <citation type="submission" date="2018-02" db="EMBL/GenBank/DDBJ databases">
        <title>Draft genome sequencing of Rhodococcus opacus KU647198.</title>
        <authorList>
            <person name="Zheng B.-X."/>
        </authorList>
    </citation>
    <scope>NUCLEOTIDE SEQUENCE [LARGE SCALE GENOMIC DNA]</scope>
    <source>
        <strain evidence="3">04-OD7</strain>
    </source>
</reference>
<dbReference type="EMBL" id="PUIO01000014">
    <property type="protein sequence ID" value="PQP24314.1"/>
    <property type="molecule type" value="Genomic_DNA"/>
</dbReference>
<accession>A0A2S8JB95</accession>
<name>A0A2S8JB95_RHOOP</name>
<evidence type="ECO:0000313" key="2">
    <source>
        <dbReference type="EMBL" id="PQP24314.1"/>
    </source>
</evidence>
<comment type="caution">
    <text evidence="2">The sequence shown here is derived from an EMBL/GenBank/DDBJ whole genome shotgun (WGS) entry which is preliminary data.</text>
</comment>
<proteinExistence type="predicted"/>
<feature type="region of interest" description="Disordered" evidence="1">
    <location>
        <begin position="24"/>
        <end position="43"/>
    </location>
</feature>
<sequence>MGETFLEICHRGVVRKTWEVVREEERRDRPSGIRNANENQQRETGRACTVSLARISVCEEKSTTVDVGDCEHADSDQRQFMADLVYSGFRHAVDCSRG</sequence>
<gene>
    <name evidence="2" type="ORF">C5613_14040</name>
</gene>
<organism evidence="2 3">
    <name type="scientific">Rhodococcus opacus</name>
    <name type="common">Nocardia opaca</name>
    <dbReference type="NCBI Taxonomy" id="37919"/>
    <lineage>
        <taxon>Bacteria</taxon>
        <taxon>Bacillati</taxon>
        <taxon>Actinomycetota</taxon>
        <taxon>Actinomycetes</taxon>
        <taxon>Mycobacteriales</taxon>
        <taxon>Nocardiaceae</taxon>
        <taxon>Rhodococcus</taxon>
    </lineage>
</organism>
<evidence type="ECO:0000256" key="1">
    <source>
        <dbReference type="SAM" id="MobiDB-lite"/>
    </source>
</evidence>